<dbReference type="EMBL" id="UINC01050236">
    <property type="protein sequence ID" value="SVB62962.1"/>
    <property type="molecule type" value="Genomic_DNA"/>
</dbReference>
<evidence type="ECO:0008006" key="3">
    <source>
        <dbReference type="Google" id="ProtNLM"/>
    </source>
</evidence>
<sequence length="481" mass="53226">MKRLIAIAVLLSVGFSIDSLLVGAASAAKPGGPTKLGPPIPYYAGNEYLSGQRHLYAADLNGDGIDEVVFSGHIRWGSKFRSAVVDNTGKNVTSKYIRPNKTSAELTEVYDLNNDGRDDLIFWGGTDSDYKMPSYVYLSKKKGPHTRKMVTPKMWYHGGGQGDLDGDGRPDFVGTGLGGKGKYVVSFKKKKLLARKIKYTGKKCCFDGLGPYKIHNGTDIAIGNFDADANIELIIADWLKEQDWMAVEVYKIKGKLIYVRDDDGISLPPEYFETAKGKAKIKKYYTTAGMKALYDLSHDVRLEPFDINGDGKLDLIRWSRPYSNDGAAGAGMGEFWPIHTYAQMLINNGKGKFTDKTAKYLKAWKMNIGTPYYFKYVDINKDGLTDIFYSAEAAWASEWKYGNFRKYTAGVGFLINTGKGFKNYGNAWIKGLQNKAMDASKKIFDYHETKLTPNVALGNFDTDADLEIASCALGGNNVGSK</sequence>
<evidence type="ECO:0000313" key="2">
    <source>
        <dbReference type="EMBL" id="SVB62962.1"/>
    </source>
</evidence>
<dbReference type="PANTHER" id="PTHR46580:SF2">
    <property type="entry name" value="MAM DOMAIN-CONTAINING PROTEIN"/>
    <property type="match status" value="1"/>
</dbReference>
<protein>
    <recommendedName>
        <fullName evidence="3">VCBS repeat-containing protein</fullName>
    </recommendedName>
</protein>
<dbReference type="Gene3D" id="2.130.10.130">
    <property type="entry name" value="Integrin alpha, N-terminal"/>
    <property type="match status" value="2"/>
</dbReference>
<name>A0A382FJZ9_9ZZZZ</name>
<gene>
    <name evidence="2" type="ORF">METZ01_LOCUS215816</name>
</gene>
<accession>A0A382FJZ9</accession>
<proteinExistence type="predicted"/>
<dbReference type="Pfam" id="PF13517">
    <property type="entry name" value="FG-GAP_3"/>
    <property type="match status" value="2"/>
</dbReference>
<dbReference type="InterPro" id="IPR028994">
    <property type="entry name" value="Integrin_alpha_N"/>
</dbReference>
<feature type="non-terminal residue" evidence="2">
    <location>
        <position position="481"/>
    </location>
</feature>
<dbReference type="SUPFAM" id="SSF69318">
    <property type="entry name" value="Integrin alpha N-terminal domain"/>
    <property type="match status" value="2"/>
</dbReference>
<organism evidence="2">
    <name type="scientific">marine metagenome</name>
    <dbReference type="NCBI Taxonomy" id="408172"/>
    <lineage>
        <taxon>unclassified sequences</taxon>
        <taxon>metagenomes</taxon>
        <taxon>ecological metagenomes</taxon>
    </lineage>
</organism>
<dbReference type="PANTHER" id="PTHR46580">
    <property type="entry name" value="SENSOR KINASE-RELATED"/>
    <property type="match status" value="1"/>
</dbReference>
<evidence type="ECO:0000256" key="1">
    <source>
        <dbReference type="ARBA" id="ARBA00022729"/>
    </source>
</evidence>
<reference evidence="2" key="1">
    <citation type="submission" date="2018-05" db="EMBL/GenBank/DDBJ databases">
        <authorList>
            <person name="Lanie J.A."/>
            <person name="Ng W.-L."/>
            <person name="Kazmierczak K.M."/>
            <person name="Andrzejewski T.M."/>
            <person name="Davidsen T.M."/>
            <person name="Wayne K.J."/>
            <person name="Tettelin H."/>
            <person name="Glass J.I."/>
            <person name="Rusch D."/>
            <person name="Podicherti R."/>
            <person name="Tsui H.-C.T."/>
            <person name="Winkler M.E."/>
        </authorList>
    </citation>
    <scope>NUCLEOTIDE SEQUENCE</scope>
</reference>
<keyword evidence="1" id="KW-0732">Signal</keyword>
<dbReference type="AlphaFoldDB" id="A0A382FJZ9"/>
<dbReference type="InterPro" id="IPR013517">
    <property type="entry name" value="FG-GAP"/>
</dbReference>